<dbReference type="GO" id="GO:0016324">
    <property type="term" value="C:apical plasma membrane"/>
    <property type="evidence" value="ECO:0007669"/>
    <property type="project" value="TreeGrafter"/>
</dbReference>
<dbReference type="Pfam" id="PF00083">
    <property type="entry name" value="Sugar_tr"/>
    <property type="match status" value="3"/>
</dbReference>
<dbReference type="PROSITE" id="PS00217">
    <property type="entry name" value="SUGAR_TRANSPORT_2"/>
    <property type="match status" value="1"/>
</dbReference>
<evidence type="ECO:0000256" key="1">
    <source>
        <dbReference type="ARBA" id="ARBA00004141"/>
    </source>
</evidence>
<dbReference type="EMBL" id="JAHLQT010010484">
    <property type="protein sequence ID" value="KAG7172597.1"/>
    <property type="molecule type" value="Genomic_DNA"/>
</dbReference>
<feature type="transmembrane region" description="Helical" evidence="7">
    <location>
        <begin position="183"/>
        <end position="204"/>
    </location>
</feature>
<organism evidence="9 10">
    <name type="scientific">Homarus americanus</name>
    <name type="common">American lobster</name>
    <dbReference type="NCBI Taxonomy" id="6706"/>
    <lineage>
        <taxon>Eukaryota</taxon>
        <taxon>Metazoa</taxon>
        <taxon>Ecdysozoa</taxon>
        <taxon>Arthropoda</taxon>
        <taxon>Crustacea</taxon>
        <taxon>Multicrustacea</taxon>
        <taxon>Malacostraca</taxon>
        <taxon>Eumalacostraca</taxon>
        <taxon>Eucarida</taxon>
        <taxon>Decapoda</taxon>
        <taxon>Pleocyemata</taxon>
        <taxon>Astacidea</taxon>
        <taxon>Nephropoidea</taxon>
        <taxon>Nephropidae</taxon>
        <taxon>Homarus</taxon>
    </lineage>
</organism>
<dbReference type="InterPro" id="IPR003663">
    <property type="entry name" value="Sugar/inositol_transpt"/>
</dbReference>
<dbReference type="InterPro" id="IPR005829">
    <property type="entry name" value="Sugar_transporter_CS"/>
</dbReference>
<evidence type="ECO:0000256" key="2">
    <source>
        <dbReference type="ARBA" id="ARBA00010992"/>
    </source>
</evidence>
<feature type="transmembrane region" description="Helical" evidence="7">
    <location>
        <begin position="141"/>
        <end position="163"/>
    </location>
</feature>
<dbReference type="InterPro" id="IPR020846">
    <property type="entry name" value="MFS_dom"/>
</dbReference>
<dbReference type="Proteomes" id="UP000747542">
    <property type="component" value="Unassembled WGS sequence"/>
</dbReference>
<dbReference type="AlphaFoldDB" id="A0A8J5N3D7"/>
<gene>
    <name evidence="9" type="primary">Slc2A13-L1</name>
    <name evidence="9" type="ORF">Hamer_G006806</name>
</gene>
<evidence type="ECO:0000256" key="5">
    <source>
        <dbReference type="ARBA" id="ARBA00022989"/>
    </source>
</evidence>
<comment type="subcellular location">
    <subcellularLocation>
        <location evidence="1">Membrane</location>
        <topology evidence="1">Multi-pass membrane protein</topology>
    </subcellularLocation>
</comment>
<dbReference type="InterPro" id="IPR005828">
    <property type="entry name" value="MFS_sugar_transport-like"/>
</dbReference>
<dbReference type="GO" id="GO:0005366">
    <property type="term" value="F:myo-inositol:proton symporter activity"/>
    <property type="evidence" value="ECO:0007669"/>
    <property type="project" value="TreeGrafter"/>
</dbReference>
<feature type="transmembrane region" description="Helical" evidence="7">
    <location>
        <begin position="108"/>
        <end position="129"/>
    </location>
</feature>
<evidence type="ECO:0000256" key="4">
    <source>
        <dbReference type="ARBA" id="ARBA00022692"/>
    </source>
</evidence>
<sequence length="511" mass="55416">VEACVGEMGVSRTLITLTIITSLSGFLNGYDSIMIAACMIFIREELKLTTMWHQVIVGTINMTGVVVVLLTGQVTERVGRWKVIVASSVFFVVASVTLASAGSITQLIVARVFFGVSLGIATMIVPVYISESSPTAVRGRIAIVFNLMYAVGQLIASLVGGAFSTVPHGWRQPSRPHTVHWPILPAGESPLALLSGKGGLFMIFKSVPVRRALLIGTLLHIAQPLTGCFAILNYSATIITMTGVADKNNALWFMAAIISGSAFGFIVNEGLVERLGRRPLVLASLMGIIIAFIIVGITFQMAYLHSPTVQAPSGDPECLANTCGECTSKKECGFCYKGAVGSEHDTSCMAADPHSYFQVSVAGSCSNATLIDAGVETFAYDWCPYRYSWIILIGLSFFFFVYYLGLVTPHTHDEGLVTAFFTWARSTSVSLVVTINWLINFAVITSFLTLTETIFKYGVFYLLMGINFMFLAVFYFLLPETSGISLEDMEKLFNKPIGTVNARSSSRVDPN</sequence>
<keyword evidence="10" id="KW-1185">Reference proteome</keyword>
<dbReference type="PRINTS" id="PR00171">
    <property type="entry name" value="SUGRTRNSPORT"/>
</dbReference>
<feature type="non-terminal residue" evidence="9">
    <location>
        <position position="1"/>
    </location>
</feature>
<accession>A0A8J5N3D7</accession>
<dbReference type="InterPro" id="IPR036259">
    <property type="entry name" value="MFS_trans_sf"/>
</dbReference>
<keyword evidence="5 7" id="KW-1133">Transmembrane helix</keyword>
<feature type="transmembrane region" description="Helical" evidence="7">
    <location>
        <begin position="387"/>
        <end position="407"/>
    </location>
</feature>
<evidence type="ECO:0000259" key="8">
    <source>
        <dbReference type="PROSITE" id="PS50850"/>
    </source>
</evidence>
<proteinExistence type="inferred from homology"/>
<evidence type="ECO:0000313" key="10">
    <source>
        <dbReference type="Proteomes" id="UP000747542"/>
    </source>
</evidence>
<feature type="transmembrane region" description="Helical" evidence="7">
    <location>
        <begin position="428"/>
        <end position="448"/>
    </location>
</feature>
<comment type="caution">
    <text evidence="9">The sequence shown here is derived from an EMBL/GenBank/DDBJ whole genome shotgun (WGS) entry which is preliminary data.</text>
</comment>
<feature type="transmembrane region" description="Helical" evidence="7">
    <location>
        <begin position="280"/>
        <end position="303"/>
    </location>
</feature>
<feature type="transmembrane region" description="Helical" evidence="7">
    <location>
        <begin position="83"/>
        <end position="102"/>
    </location>
</feature>
<feature type="domain" description="Major facilitator superfamily (MFS) profile" evidence="8">
    <location>
        <begin position="17"/>
        <end position="482"/>
    </location>
</feature>
<dbReference type="PROSITE" id="PS50850">
    <property type="entry name" value="MFS"/>
    <property type="match status" value="1"/>
</dbReference>
<reference evidence="9" key="1">
    <citation type="journal article" date="2021" name="Sci. Adv.">
        <title>The American lobster genome reveals insights on longevity, neural, and immune adaptations.</title>
        <authorList>
            <person name="Polinski J.M."/>
            <person name="Zimin A.V."/>
            <person name="Clark K.F."/>
            <person name="Kohn A.B."/>
            <person name="Sadowski N."/>
            <person name="Timp W."/>
            <person name="Ptitsyn A."/>
            <person name="Khanna P."/>
            <person name="Romanova D.Y."/>
            <person name="Williams P."/>
            <person name="Greenwood S.J."/>
            <person name="Moroz L.L."/>
            <person name="Walt D.R."/>
            <person name="Bodnar A.G."/>
        </authorList>
    </citation>
    <scope>NUCLEOTIDE SEQUENCE</scope>
    <source>
        <strain evidence="9">GMGI-L3</strain>
    </source>
</reference>
<protein>
    <submittedName>
        <fullName evidence="9">Proton myo-inositol cotransporter-like 1</fullName>
    </submittedName>
</protein>
<dbReference type="PANTHER" id="PTHR48020">
    <property type="entry name" value="PROTON MYO-INOSITOL COTRANSPORTER"/>
    <property type="match status" value="1"/>
</dbReference>
<name>A0A8J5N3D7_HOMAM</name>
<dbReference type="Gene3D" id="1.20.1250.20">
    <property type="entry name" value="MFS general substrate transporter like domains"/>
    <property type="match status" value="3"/>
</dbReference>
<evidence type="ECO:0000256" key="3">
    <source>
        <dbReference type="ARBA" id="ARBA00022448"/>
    </source>
</evidence>
<dbReference type="SUPFAM" id="SSF103473">
    <property type="entry name" value="MFS general substrate transporter"/>
    <property type="match status" value="1"/>
</dbReference>
<dbReference type="PANTHER" id="PTHR48020:SF12">
    <property type="entry name" value="PROTON MYO-INOSITOL COTRANSPORTER"/>
    <property type="match status" value="1"/>
</dbReference>
<evidence type="ECO:0000256" key="7">
    <source>
        <dbReference type="SAM" id="Phobius"/>
    </source>
</evidence>
<keyword evidence="6 7" id="KW-0472">Membrane</keyword>
<evidence type="ECO:0000256" key="6">
    <source>
        <dbReference type="ARBA" id="ARBA00023136"/>
    </source>
</evidence>
<dbReference type="InterPro" id="IPR050814">
    <property type="entry name" value="Myo-inositol_Transporter"/>
</dbReference>
<feature type="transmembrane region" description="Helical" evidence="7">
    <location>
        <begin position="250"/>
        <end position="268"/>
    </location>
</feature>
<comment type="similarity">
    <text evidence="2">Belongs to the major facilitator superfamily. Sugar transporter (TC 2.A.1.1) family.</text>
</comment>
<keyword evidence="4 7" id="KW-0812">Transmembrane</keyword>
<feature type="transmembrane region" description="Helical" evidence="7">
    <location>
        <begin position="454"/>
        <end position="478"/>
    </location>
</feature>
<evidence type="ECO:0000313" key="9">
    <source>
        <dbReference type="EMBL" id="KAG7172597.1"/>
    </source>
</evidence>
<feature type="transmembrane region" description="Helical" evidence="7">
    <location>
        <begin position="51"/>
        <end position="71"/>
    </location>
</feature>
<keyword evidence="3" id="KW-0813">Transport</keyword>